<feature type="coiled-coil region" evidence="1">
    <location>
        <begin position="79"/>
        <end position="106"/>
    </location>
</feature>
<dbReference type="AlphaFoldDB" id="A0A316A0P3"/>
<name>A0A316A0P3_9FIRM</name>
<reference evidence="4" key="1">
    <citation type="submission" date="2017-07" db="EMBL/GenBank/DDBJ databases">
        <authorList>
            <person name="Varghese N."/>
            <person name="Submissions S."/>
        </authorList>
    </citation>
    <scope>NUCLEOTIDE SEQUENCE [LARGE SCALE GENOMIC DNA]</scope>
    <source>
        <strain evidence="4">NLAE-zl-C134</strain>
    </source>
</reference>
<evidence type="ECO:0000313" key="4">
    <source>
        <dbReference type="Proteomes" id="UP000254051"/>
    </source>
</evidence>
<dbReference type="EMBL" id="UHJJ01000003">
    <property type="protein sequence ID" value="SUQ13677.1"/>
    <property type="molecule type" value="Genomic_DNA"/>
</dbReference>
<keyword evidence="4" id="KW-1185">Reference proteome</keyword>
<keyword evidence="1" id="KW-0175">Coiled coil</keyword>
<protein>
    <submittedName>
        <fullName evidence="3">Uncharacterized protein</fullName>
    </submittedName>
</protein>
<keyword evidence="2" id="KW-0812">Transmembrane</keyword>
<dbReference type="Proteomes" id="UP000254051">
    <property type="component" value="Unassembled WGS sequence"/>
</dbReference>
<gene>
    <name evidence="3" type="ORF">SAMN05216529_103410</name>
</gene>
<accession>A0A316A0P3</accession>
<organism evidence="3 4">
    <name type="scientific">Faecalicatena contorta</name>
    <dbReference type="NCBI Taxonomy" id="39482"/>
    <lineage>
        <taxon>Bacteria</taxon>
        <taxon>Bacillati</taxon>
        <taxon>Bacillota</taxon>
        <taxon>Clostridia</taxon>
        <taxon>Lachnospirales</taxon>
        <taxon>Lachnospiraceae</taxon>
        <taxon>Faecalicatena</taxon>
    </lineage>
</organism>
<keyword evidence="2" id="KW-0472">Membrane</keyword>
<evidence type="ECO:0000256" key="2">
    <source>
        <dbReference type="SAM" id="Phobius"/>
    </source>
</evidence>
<sequence length="173" mass="20051">MESIKELFELDIISIIIGIFIILSSIISMVTIVSKFLEYIGKPLKWIQDKNKDHQLLITTATALAELQDKQKEDVMNSIKHDEAIREDLESVIKLLEENVKRDNRRTVATLRSTLYRLHSDFMSQGCITREGLKTFTECGTVYEEAGGDDIYHHKLRPEILNLPIQEEYINER</sequence>
<evidence type="ECO:0000313" key="3">
    <source>
        <dbReference type="EMBL" id="SUQ13677.1"/>
    </source>
</evidence>
<feature type="transmembrane region" description="Helical" evidence="2">
    <location>
        <begin position="12"/>
        <end position="37"/>
    </location>
</feature>
<keyword evidence="2" id="KW-1133">Transmembrane helix</keyword>
<dbReference type="OrthoDB" id="2062992at2"/>
<proteinExistence type="predicted"/>
<evidence type="ECO:0000256" key="1">
    <source>
        <dbReference type="SAM" id="Coils"/>
    </source>
</evidence>
<dbReference type="RefSeq" id="WP_109709718.1">
    <property type="nucleotide sequence ID" value="NZ_QGDS01000003.1"/>
</dbReference>